<dbReference type="InterPro" id="IPR019335">
    <property type="entry name" value="COG7"/>
</dbReference>
<protein>
    <recommendedName>
        <fullName evidence="3">Conserved oligomeric Golgi complex subunit 7</fullName>
    </recommendedName>
    <alternativeName>
        <fullName evidence="8">Component of oligomeric Golgi complex 7</fullName>
    </alternativeName>
</protein>
<keyword evidence="10" id="KW-1185">Reference proteome</keyword>
<evidence type="ECO:0000256" key="7">
    <source>
        <dbReference type="ARBA" id="ARBA00023136"/>
    </source>
</evidence>
<evidence type="ECO:0000256" key="4">
    <source>
        <dbReference type="ARBA" id="ARBA00022448"/>
    </source>
</evidence>
<keyword evidence="4" id="KW-0813">Transport</keyword>
<dbReference type="GO" id="GO:0017119">
    <property type="term" value="C:Golgi transport complex"/>
    <property type="evidence" value="ECO:0007669"/>
    <property type="project" value="InterPro"/>
</dbReference>
<evidence type="ECO:0000256" key="2">
    <source>
        <dbReference type="ARBA" id="ARBA00005831"/>
    </source>
</evidence>
<keyword evidence="5" id="KW-0653">Protein transport</keyword>
<keyword evidence="7" id="KW-0472">Membrane</keyword>
<dbReference type="Proteomes" id="UP001300502">
    <property type="component" value="Unassembled WGS sequence"/>
</dbReference>
<gene>
    <name evidence="9" type="ORF">GAYE_SCF00G1864</name>
</gene>
<evidence type="ECO:0000256" key="8">
    <source>
        <dbReference type="ARBA" id="ARBA00031345"/>
    </source>
</evidence>
<comment type="subcellular location">
    <subcellularLocation>
        <location evidence="1">Golgi apparatus membrane</location>
        <topology evidence="1">Peripheral membrane protein</topology>
    </subcellularLocation>
</comment>
<dbReference type="AlphaFoldDB" id="A0AAV9I9J6"/>
<accession>A0AAV9I9J6</accession>
<evidence type="ECO:0000313" key="10">
    <source>
        <dbReference type="Proteomes" id="UP001300502"/>
    </source>
</evidence>
<dbReference type="GO" id="GO:0006890">
    <property type="term" value="P:retrograde vesicle-mediated transport, Golgi to endoplasmic reticulum"/>
    <property type="evidence" value="ECO:0007669"/>
    <property type="project" value="TreeGrafter"/>
</dbReference>
<evidence type="ECO:0000256" key="6">
    <source>
        <dbReference type="ARBA" id="ARBA00023034"/>
    </source>
</evidence>
<keyword evidence="6" id="KW-0333">Golgi apparatus</keyword>
<dbReference type="GO" id="GO:0006886">
    <property type="term" value="P:intracellular protein transport"/>
    <property type="evidence" value="ECO:0007669"/>
    <property type="project" value="InterPro"/>
</dbReference>
<dbReference type="GO" id="GO:0000139">
    <property type="term" value="C:Golgi membrane"/>
    <property type="evidence" value="ECO:0007669"/>
    <property type="project" value="UniProtKB-SubCell"/>
</dbReference>
<comment type="caution">
    <text evidence="9">The sequence shown here is derived from an EMBL/GenBank/DDBJ whole genome shotgun (WGS) entry which is preliminary data.</text>
</comment>
<dbReference type="Pfam" id="PF10191">
    <property type="entry name" value="COG7"/>
    <property type="match status" value="1"/>
</dbReference>
<sequence length="844" mass="97894">MEADEDLEQLWRQHHDPSSFINHALKRCVSNHPEDLQKYSNDLYSKLQNIADQEAEQVNSKLEQFRSSISSVIHSSEHIQELFNSLKDELRGFQEQLSYSFEEDKSHSLQGLVAADRIARRLEETLNLLSHAKEAQDITDRIDTWQTTGDWEALAQAVRSLKTNLVSLKDIPQYREFEEHLQTMKRRFEQLIRPQLYESLSNRDSIALAKIWKCCEETDQKDIFIDVWVSERSACIQKMWSNCWRQTFQAYSKQPHEITENISDKVFLDIHIPESLDILKSFYEQVLTDISQQTGIISPIVSQPVGNLITASITMAFSSLDPPLADSYDVSQELEVNWIQDWHSVLEFYHNIMKECLIFTQKVASLAYQYQGTCFDIQVAISAIMIPALKFVTEFRTLVDSVWSAWCKALIVLKESNAKEAQEDVCTRVSFLSRSVDDYSYDISDVIESFIDKCRQWVLGSQLSSVSMLYLRFGRIVGEHILEKVAEERSNCIHYMMSFEQNWNPIRCVFRLAISWSRLQYNCWKQVSKGLNSCLMTVQPILDRCCSSSDSSNTQRLLETLVRDFIMETKNMDEFATSWLVLTEKENIDCFQFDTFKGPLGFSTSEFPNDPFEDTLLSIRKTLLELIVYKIEVALNKLSQVVIQMEEQFISEDEHQLFSSPQSYIIEAGEYLLLIPQMLETLAPEGTLELACCLPRSFEKDEVIEIMNSGPDCRNVDRNEFVRQWISVVSFWTMSYFIERILNDTKPKLSDYQCRQLSIDVEYLINIITALGVPVLKEVYVVYNILSKTQQSGLHLDEQEEEQEIAFAQLEFRFGRPLVRSLPRMQEIKQIVAAKMLSPGEISH</sequence>
<name>A0AAV9I9J6_9RHOD</name>
<evidence type="ECO:0000256" key="5">
    <source>
        <dbReference type="ARBA" id="ARBA00022927"/>
    </source>
</evidence>
<dbReference type="EMBL" id="JANCYU010000020">
    <property type="protein sequence ID" value="KAK4523966.1"/>
    <property type="molecule type" value="Genomic_DNA"/>
</dbReference>
<comment type="similarity">
    <text evidence="2">Belongs to the COG7 family.</text>
</comment>
<dbReference type="PANTHER" id="PTHR21443">
    <property type="entry name" value="CONSERVED OLIGOMERIC GOLGI COMPLEX COMPONENT 7"/>
    <property type="match status" value="1"/>
</dbReference>
<dbReference type="PANTHER" id="PTHR21443:SF0">
    <property type="entry name" value="CONSERVED OLIGOMERIC GOLGI COMPLEX SUBUNIT 7"/>
    <property type="match status" value="1"/>
</dbReference>
<dbReference type="GO" id="GO:0007030">
    <property type="term" value="P:Golgi organization"/>
    <property type="evidence" value="ECO:0007669"/>
    <property type="project" value="TreeGrafter"/>
</dbReference>
<proteinExistence type="inferred from homology"/>
<organism evidence="9 10">
    <name type="scientific">Galdieria yellowstonensis</name>
    <dbReference type="NCBI Taxonomy" id="3028027"/>
    <lineage>
        <taxon>Eukaryota</taxon>
        <taxon>Rhodophyta</taxon>
        <taxon>Bangiophyceae</taxon>
        <taxon>Galdieriales</taxon>
        <taxon>Galdieriaceae</taxon>
        <taxon>Galdieria</taxon>
    </lineage>
</organism>
<evidence type="ECO:0000256" key="3">
    <source>
        <dbReference type="ARBA" id="ARBA00020984"/>
    </source>
</evidence>
<reference evidence="9 10" key="1">
    <citation type="submission" date="2022-07" db="EMBL/GenBank/DDBJ databases">
        <title>Genome-wide signatures of adaptation to extreme environments.</title>
        <authorList>
            <person name="Cho C.H."/>
            <person name="Yoon H.S."/>
        </authorList>
    </citation>
    <scope>NUCLEOTIDE SEQUENCE [LARGE SCALE GENOMIC DNA]</scope>
    <source>
        <strain evidence="9 10">108.79 E11</strain>
    </source>
</reference>
<evidence type="ECO:0000256" key="1">
    <source>
        <dbReference type="ARBA" id="ARBA00004395"/>
    </source>
</evidence>
<evidence type="ECO:0000313" key="9">
    <source>
        <dbReference type="EMBL" id="KAK4523966.1"/>
    </source>
</evidence>